<dbReference type="PANTHER" id="PTHR31744:SF104">
    <property type="entry name" value="NAC DOMAIN-CONTAINING PROTEIN 100"/>
    <property type="match status" value="1"/>
</dbReference>
<dbReference type="PROSITE" id="PS51005">
    <property type="entry name" value="NAC"/>
    <property type="match status" value="1"/>
</dbReference>
<dbReference type="Gene3D" id="2.170.150.80">
    <property type="entry name" value="NAC domain"/>
    <property type="match status" value="1"/>
</dbReference>
<sequence length="225" mass="25651">MSYRMSNLGEEDYQNQMELPPGFRFHPTDEELISHYLYKKVVDLSFTAKAIGEVDLNKSEPWDLPWKAKMGEKEWYFFCMRDRKYPTGSSKRAVGGKPHFSGPSSIAETSSDNGKSRPFSEPKPNVPCFSNPIDFQTNKQDTIVDHFNNVLLPVPCNISNIFPRIPSPNPFFSFPGSLLIQNRPALRALVHNHGSNIKRETGLTTDIDNTVISAQVFNKDCFWRC</sequence>
<organism evidence="7 8">
    <name type="scientific">Hibiscus syriacus</name>
    <name type="common">Rose of Sharon</name>
    <dbReference type="NCBI Taxonomy" id="106335"/>
    <lineage>
        <taxon>Eukaryota</taxon>
        <taxon>Viridiplantae</taxon>
        <taxon>Streptophyta</taxon>
        <taxon>Embryophyta</taxon>
        <taxon>Tracheophyta</taxon>
        <taxon>Spermatophyta</taxon>
        <taxon>Magnoliopsida</taxon>
        <taxon>eudicotyledons</taxon>
        <taxon>Gunneridae</taxon>
        <taxon>Pentapetalae</taxon>
        <taxon>rosids</taxon>
        <taxon>malvids</taxon>
        <taxon>Malvales</taxon>
        <taxon>Malvaceae</taxon>
        <taxon>Malvoideae</taxon>
        <taxon>Hibiscus</taxon>
    </lineage>
</organism>
<dbReference type="GO" id="GO:0006355">
    <property type="term" value="P:regulation of DNA-templated transcription"/>
    <property type="evidence" value="ECO:0007669"/>
    <property type="project" value="InterPro"/>
</dbReference>
<dbReference type="Pfam" id="PF02365">
    <property type="entry name" value="NAM"/>
    <property type="match status" value="1"/>
</dbReference>
<keyword evidence="8" id="KW-1185">Reference proteome</keyword>
<keyword evidence="1" id="KW-0805">Transcription regulation</keyword>
<evidence type="ECO:0000256" key="2">
    <source>
        <dbReference type="ARBA" id="ARBA00023125"/>
    </source>
</evidence>
<evidence type="ECO:0000259" key="6">
    <source>
        <dbReference type="PROSITE" id="PS51005"/>
    </source>
</evidence>
<gene>
    <name evidence="7" type="ORF">F3Y22_tig00111408pilonHSYRG00069</name>
</gene>
<name>A0A6A2YFY0_HIBSY</name>
<protein>
    <recommendedName>
        <fullName evidence="6">NAC domain-containing protein</fullName>
    </recommendedName>
</protein>
<keyword evidence="2" id="KW-0238">DNA-binding</keyword>
<feature type="region of interest" description="Disordered" evidence="5">
    <location>
        <begin position="87"/>
        <end position="126"/>
    </location>
</feature>
<dbReference type="Proteomes" id="UP000436088">
    <property type="component" value="Unassembled WGS sequence"/>
</dbReference>
<evidence type="ECO:0000313" key="7">
    <source>
        <dbReference type="EMBL" id="KAE8678516.1"/>
    </source>
</evidence>
<dbReference type="InterPro" id="IPR003441">
    <property type="entry name" value="NAC-dom"/>
</dbReference>
<feature type="domain" description="NAC" evidence="6">
    <location>
        <begin position="19"/>
        <end position="164"/>
    </location>
</feature>
<proteinExistence type="predicted"/>
<keyword evidence="3" id="KW-0804">Transcription</keyword>
<dbReference type="SUPFAM" id="SSF101941">
    <property type="entry name" value="NAC domain"/>
    <property type="match status" value="1"/>
</dbReference>
<dbReference type="GO" id="GO:0003677">
    <property type="term" value="F:DNA binding"/>
    <property type="evidence" value="ECO:0007669"/>
    <property type="project" value="UniProtKB-KW"/>
</dbReference>
<evidence type="ECO:0000256" key="3">
    <source>
        <dbReference type="ARBA" id="ARBA00023163"/>
    </source>
</evidence>
<feature type="compositionally biased region" description="Polar residues" evidence="5">
    <location>
        <begin position="102"/>
        <end position="113"/>
    </location>
</feature>
<keyword evidence="4" id="KW-0539">Nucleus</keyword>
<dbReference type="AlphaFoldDB" id="A0A6A2YFY0"/>
<evidence type="ECO:0000256" key="4">
    <source>
        <dbReference type="ARBA" id="ARBA00023242"/>
    </source>
</evidence>
<dbReference type="PANTHER" id="PTHR31744">
    <property type="entry name" value="PROTEIN CUP-SHAPED COTYLEDON 2-RELATED"/>
    <property type="match status" value="1"/>
</dbReference>
<reference evidence="7" key="1">
    <citation type="submission" date="2019-09" db="EMBL/GenBank/DDBJ databases">
        <title>Draft genome information of white flower Hibiscus syriacus.</title>
        <authorList>
            <person name="Kim Y.-M."/>
        </authorList>
    </citation>
    <scope>NUCLEOTIDE SEQUENCE [LARGE SCALE GENOMIC DNA]</scope>
    <source>
        <strain evidence="7">YM2019G1</strain>
    </source>
</reference>
<evidence type="ECO:0000256" key="5">
    <source>
        <dbReference type="SAM" id="MobiDB-lite"/>
    </source>
</evidence>
<dbReference type="EMBL" id="VEPZ02001334">
    <property type="protein sequence ID" value="KAE8678516.1"/>
    <property type="molecule type" value="Genomic_DNA"/>
</dbReference>
<evidence type="ECO:0000256" key="1">
    <source>
        <dbReference type="ARBA" id="ARBA00023015"/>
    </source>
</evidence>
<dbReference type="InterPro" id="IPR036093">
    <property type="entry name" value="NAC_dom_sf"/>
</dbReference>
<evidence type="ECO:0000313" key="8">
    <source>
        <dbReference type="Proteomes" id="UP000436088"/>
    </source>
</evidence>
<accession>A0A6A2YFY0</accession>
<comment type="caution">
    <text evidence="7">The sequence shown here is derived from an EMBL/GenBank/DDBJ whole genome shotgun (WGS) entry which is preliminary data.</text>
</comment>